<evidence type="ECO:0000313" key="3">
    <source>
        <dbReference type="EMBL" id="QNE20163.1"/>
    </source>
</evidence>
<dbReference type="Proteomes" id="UP000515563">
    <property type="component" value="Chromosome"/>
</dbReference>
<accession>A0A7G6X1P8</accession>
<evidence type="ECO:0000256" key="1">
    <source>
        <dbReference type="ARBA" id="ARBA00006484"/>
    </source>
</evidence>
<evidence type="ECO:0000256" key="2">
    <source>
        <dbReference type="ARBA" id="ARBA00023002"/>
    </source>
</evidence>
<dbReference type="InterPro" id="IPR002347">
    <property type="entry name" value="SDR_fam"/>
</dbReference>
<keyword evidence="2" id="KW-0560">Oxidoreductase</keyword>
<dbReference type="CDD" id="cd05233">
    <property type="entry name" value="SDR_c"/>
    <property type="match status" value="1"/>
</dbReference>
<dbReference type="PANTHER" id="PTHR43639:SF1">
    <property type="entry name" value="SHORT-CHAIN DEHYDROGENASE_REDUCTASE FAMILY PROTEIN"/>
    <property type="match status" value="1"/>
</dbReference>
<dbReference type="SUPFAM" id="SSF51735">
    <property type="entry name" value="NAD(P)-binding Rossmann-fold domains"/>
    <property type="match status" value="1"/>
</dbReference>
<organism evidence="3 4">
    <name type="scientific">Kribbella qitaiheensis</name>
    <dbReference type="NCBI Taxonomy" id="1544730"/>
    <lineage>
        <taxon>Bacteria</taxon>
        <taxon>Bacillati</taxon>
        <taxon>Actinomycetota</taxon>
        <taxon>Actinomycetes</taxon>
        <taxon>Propionibacteriales</taxon>
        <taxon>Kribbellaceae</taxon>
        <taxon>Kribbella</taxon>
    </lineage>
</organism>
<reference evidence="3 4" key="2">
    <citation type="journal article" date="2020" name="Microbiol. Resour. Announc.">
        <title>Antarctic desert soil bacteria exhibit high novel natural product potential, evaluated through long-read genome sequencing and comparative genomics.</title>
        <authorList>
            <person name="Benaud N."/>
            <person name="Edwards R.J."/>
            <person name="Amos T.G."/>
            <person name="D'Agostino P.M."/>
            <person name="Gutierrez-Chavez C."/>
            <person name="Montgomery K."/>
            <person name="Nicetic I."/>
            <person name="Ferrari B.C."/>
        </authorList>
    </citation>
    <scope>NUCLEOTIDE SEQUENCE [LARGE SCALE GENOMIC DNA]</scope>
    <source>
        <strain evidence="3 4">SPB151</strain>
    </source>
</reference>
<keyword evidence="4" id="KW-1185">Reference proteome</keyword>
<dbReference type="AlphaFoldDB" id="A0A7G6X1P8"/>
<sequence>MAISRLGDEEPTQYVDRPFAPGDRVADTVGRVVRIAAQHLEEELVLVTERAVQAALPQSGRLHQVVHRGRRVPTTLEYFGGKLDILVNNAAADQAYPQGATSIPDEAWLASLNINYLSAVRVTDRFLPALIEAKGAIVNLSSTVTLDNVPALAHYAGAKAALEKYSQTLAAELAPQGVRLNVVIPGNVTTPGADKIRQDLADAAGIPVEAITDGTPLGRKGIPTDIAEAVGFLASGQAEWITGTTLLVEGGASVGLVA</sequence>
<reference evidence="4" key="1">
    <citation type="submission" date="2019-09" db="EMBL/GenBank/DDBJ databases">
        <title>Antimicrobial potential of Antarctic Bacteria.</title>
        <authorList>
            <person name="Benaud N."/>
            <person name="Edwards R.J."/>
            <person name="Ferrari B.C."/>
        </authorList>
    </citation>
    <scope>NUCLEOTIDE SEQUENCE [LARGE SCALE GENOMIC DNA]</scope>
    <source>
        <strain evidence="4">SPB151</strain>
    </source>
</reference>
<dbReference type="InterPro" id="IPR036291">
    <property type="entry name" value="NAD(P)-bd_dom_sf"/>
</dbReference>
<dbReference type="PRINTS" id="PR00080">
    <property type="entry name" value="SDRFAMILY"/>
</dbReference>
<dbReference type="Pfam" id="PF13561">
    <property type="entry name" value="adh_short_C2"/>
    <property type="match status" value="1"/>
</dbReference>
<gene>
    <name evidence="3" type="ORF">F1D05_22440</name>
</gene>
<proteinExistence type="inferred from homology"/>
<dbReference type="PRINTS" id="PR00081">
    <property type="entry name" value="GDHRDH"/>
</dbReference>
<comment type="similarity">
    <text evidence="1">Belongs to the short-chain dehydrogenases/reductases (SDR) family.</text>
</comment>
<dbReference type="GO" id="GO:0016491">
    <property type="term" value="F:oxidoreductase activity"/>
    <property type="evidence" value="ECO:0007669"/>
    <property type="project" value="UniProtKB-KW"/>
</dbReference>
<dbReference type="PANTHER" id="PTHR43639">
    <property type="entry name" value="OXIDOREDUCTASE, SHORT-CHAIN DEHYDROGENASE/REDUCTASE FAMILY (AFU_ORTHOLOGUE AFUA_5G02870)"/>
    <property type="match status" value="1"/>
</dbReference>
<dbReference type="KEGG" id="kqi:F1D05_22440"/>
<protein>
    <submittedName>
        <fullName evidence="3">SDR family oxidoreductase</fullName>
    </submittedName>
</protein>
<dbReference type="Gene3D" id="3.40.50.720">
    <property type="entry name" value="NAD(P)-binding Rossmann-like Domain"/>
    <property type="match status" value="1"/>
</dbReference>
<name>A0A7G6X1P8_9ACTN</name>
<dbReference type="EMBL" id="CP043661">
    <property type="protein sequence ID" value="QNE20163.1"/>
    <property type="molecule type" value="Genomic_DNA"/>
</dbReference>
<evidence type="ECO:0000313" key="4">
    <source>
        <dbReference type="Proteomes" id="UP000515563"/>
    </source>
</evidence>